<reference evidence="2 3" key="1">
    <citation type="submission" date="2024-05" db="EMBL/GenBank/DDBJ databases">
        <title>Genome sequence of Ponticoccus litoralis KCCM 90028.</title>
        <authorList>
            <person name="Kim J.M."/>
            <person name="Lee J.K."/>
            <person name="Choi B.J."/>
            <person name="Bayburt H."/>
            <person name="Baek J.H."/>
            <person name="Jeon C.O."/>
        </authorList>
    </citation>
    <scope>NUCLEOTIDE SEQUENCE [LARGE SCALE GENOMIC DNA]</scope>
    <source>
        <strain evidence="2 3">KCCM 90028</strain>
    </source>
</reference>
<name>A0AAW9SI85_9RHOB</name>
<protein>
    <submittedName>
        <fullName evidence="2">Uncharacterized protein</fullName>
    </submittedName>
</protein>
<evidence type="ECO:0000313" key="3">
    <source>
        <dbReference type="Proteomes" id="UP001428774"/>
    </source>
</evidence>
<sequence>MGVLKTLLCLGLLVASAALPARALPEIASDRALLFAACAGRYSATMEHAWLMGQDGAEARDRRAVFVDLLEALQPQAVAQGLSGPALLQARIAAKAAQARLLNLASFHTEPDQQRRAHAAARRAMAPCAALLLA</sequence>
<dbReference type="EMBL" id="JBDNCH010000002">
    <property type="protein sequence ID" value="MEN9060201.1"/>
    <property type="molecule type" value="Genomic_DNA"/>
</dbReference>
<evidence type="ECO:0000256" key="1">
    <source>
        <dbReference type="SAM" id="SignalP"/>
    </source>
</evidence>
<accession>A0AAW9SI85</accession>
<gene>
    <name evidence="2" type="ORF">ABFB10_03245</name>
</gene>
<comment type="caution">
    <text evidence="2">The sequence shown here is derived from an EMBL/GenBank/DDBJ whole genome shotgun (WGS) entry which is preliminary data.</text>
</comment>
<feature type="signal peptide" evidence="1">
    <location>
        <begin position="1"/>
        <end position="23"/>
    </location>
</feature>
<keyword evidence="3" id="KW-1185">Reference proteome</keyword>
<proteinExistence type="predicted"/>
<dbReference type="Proteomes" id="UP001428774">
    <property type="component" value="Unassembled WGS sequence"/>
</dbReference>
<evidence type="ECO:0000313" key="2">
    <source>
        <dbReference type="EMBL" id="MEN9060201.1"/>
    </source>
</evidence>
<dbReference type="RefSeq" id="WP_347165377.1">
    <property type="nucleotide sequence ID" value="NZ_JBDNCH010000002.1"/>
</dbReference>
<organism evidence="2 3">
    <name type="scientific">Ponticoccus litoralis</name>
    <dbReference type="NCBI Taxonomy" id="422297"/>
    <lineage>
        <taxon>Bacteria</taxon>
        <taxon>Pseudomonadati</taxon>
        <taxon>Pseudomonadota</taxon>
        <taxon>Alphaproteobacteria</taxon>
        <taxon>Rhodobacterales</taxon>
        <taxon>Roseobacteraceae</taxon>
        <taxon>Ponticoccus</taxon>
    </lineage>
</organism>
<keyword evidence="1" id="KW-0732">Signal</keyword>
<feature type="chain" id="PRO_5043544400" evidence="1">
    <location>
        <begin position="24"/>
        <end position="134"/>
    </location>
</feature>
<dbReference type="AlphaFoldDB" id="A0AAW9SI85"/>